<dbReference type="SMR" id="G5A1R0"/>
<evidence type="ECO:0000313" key="2">
    <source>
        <dbReference type="Proteomes" id="UP000002640"/>
    </source>
</evidence>
<dbReference type="RefSeq" id="XP_009533603.1">
    <property type="nucleotide sequence ID" value="XM_009535308.1"/>
</dbReference>
<gene>
    <name evidence="1" type="ORF">PHYSODRAFT_337629</name>
</gene>
<dbReference type="EMBL" id="JH159158">
    <property type="protein sequence ID" value="EGZ10858.1"/>
    <property type="molecule type" value="Genomic_DNA"/>
</dbReference>
<dbReference type="InParanoid" id="G5A1R0"/>
<proteinExistence type="predicted"/>
<evidence type="ECO:0000313" key="1">
    <source>
        <dbReference type="EMBL" id="EGZ10858.1"/>
    </source>
</evidence>
<keyword evidence="2" id="KW-1185">Reference proteome</keyword>
<dbReference type="KEGG" id="psoj:PHYSODRAFT_337629"/>
<dbReference type="Proteomes" id="UP000002640">
    <property type="component" value="Unassembled WGS sequence"/>
</dbReference>
<reference evidence="1 2" key="1">
    <citation type="journal article" date="2006" name="Science">
        <title>Phytophthora genome sequences uncover evolutionary origins and mechanisms of pathogenesis.</title>
        <authorList>
            <person name="Tyler B.M."/>
            <person name="Tripathy S."/>
            <person name="Zhang X."/>
            <person name="Dehal P."/>
            <person name="Jiang R.H."/>
            <person name="Aerts A."/>
            <person name="Arredondo F.D."/>
            <person name="Baxter L."/>
            <person name="Bensasson D."/>
            <person name="Beynon J.L."/>
            <person name="Chapman J."/>
            <person name="Damasceno C.M."/>
            <person name="Dorrance A.E."/>
            <person name="Dou D."/>
            <person name="Dickerman A.W."/>
            <person name="Dubchak I.L."/>
            <person name="Garbelotto M."/>
            <person name="Gijzen M."/>
            <person name="Gordon S.G."/>
            <person name="Govers F."/>
            <person name="Grunwald N.J."/>
            <person name="Huang W."/>
            <person name="Ivors K.L."/>
            <person name="Jones R.W."/>
            <person name="Kamoun S."/>
            <person name="Krampis K."/>
            <person name="Lamour K.H."/>
            <person name="Lee M.K."/>
            <person name="McDonald W.H."/>
            <person name="Medina M."/>
            <person name="Meijer H.J."/>
            <person name="Nordberg E.K."/>
            <person name="Maclean D.J."/>
            <person name="Ospina-Giraldo M.D."/>
            <person name="Morris P.F."/>
            <person name="Phuntumart V."/>
            <person name="Putnam N.H."/>
            <person name="Rash S."/>
            <person name="Rose J.K."/>
            <person name="Sakihama Y."/>
            <person name="Salamov A.A."/>
            <person name="Savidor A."/>
            <person name="Scheuring C.F."/>
            <person name="Smith B.M."/>
            <person name="Sobral B.W."/>
            <person name="Terry A."/>
            <person name="Torto-Alalibo T.A."/>
            <person name="Win J."/>
            <person name="Xu Z."/>
            <person name="Zhang H."/>
            <person name="Grigoriev I.V."/>
            <person name="Rokhsar D.S."/>
            <person name="Boore J.L."/>
        </authorList>
    </citation>
    <scope>NUCLEOTIDE SEQUENCE [LARGE SCALE GENOMIC DNA]</scope>
    <source>
        <strain evidence="1 2">P6497</strain>
    </source>
</reference>
<protein>
    <submittedName>
        <fullName evidence="1">Uncharacterized protein</fullName>
    </submittedName>
</protein>
<sequence>MPDHDFYLLSRTGVKPAHFVSAIDTGFKTRLKQDQGVTTLPAVEKALSEGTEVATQPNQFLASSISDGYL</sequence>
<dbReference type="AlphaFoldDB" id="G5A1R0"/>
<dbReference type="GeneID" id="20647411"/>
<name>G5A1R0_PHYSP</name>
<accession>G5A1R0</accession>
<organism evidence="1 2">
    <name type="scientific">Phytophthora sojae (strain P6497)</name>
    <name type="common">Soybean stem and root rot agent</name>
    <name type="synonym">Phytophthora megasperma f. sp. glycines</name>
    <dbReference type="NCBI Taxonomy" id="1094619"/>
    <lineage>
        <taxon>Eukaryota</taxon>
        <taxon>Sar</taxon>
        <taxon>Stramenopiles</taxon>
        <taxon>Oomycota</taxon>
        <taxon>Peronosporomycetes</taxon>
        <taxon>Peronosporales</taxon>
        <taxon>Peronosporaceae</taxon>
        <taxon>Phytophthora</taxon>
    </lineage>
</organism>